<sequence>MAYRAAVDYEQVGYQLHVRIVCTAPITDRAMLSDQALDVSGVIGVRELATGERNVVVTIFANDSDDLTRIAVEIGAIGLAVVSEELVRSDVTQLFSEFVSQNLRGE</sequence>
<accession>M0MCD7</accession>
<dbReference type="RefSeq" id="WP_007689773.1">
    <property type="nucleotide sequence ID" value="NZ_AJRK01000079.1"/>
</dbReference>
<gene>
    <name evidence="1" type="ORF">C447_00580</name>
</gene>
<proteinExistence type="predicted"/>
<dbReference type="AlphaFoldDB" id="M0MCD7"/>
<reference evidence="1 2" key="1">
    <citation type="journal article" date="2014" name="PLoS Genet.">
        <title>Phylogenetically driven sequencing of extremely halophilic archaea reveals strategies for static and dynamic osmo-response.</title>
        <authorList>
            <person name="Becker E.A."/>
            <person name="Seitzer P.M."/>
            <person name="Tritt A."/>
            <person name="Larsen D."/>
            <person name="Krusor M."/>
            <person name="Yao A.I."/>
            <person name="Wu D."/>
            <person name="Madern D."/>
            <person name="Eisen J.A."/>
            <person name="Darling A.E."/>
            <person name="Facciotti M.T."/>
        </authorList>
    </citation>
    <scope>NUCLEOTIDE SEQUENCE [LARGE SCALE GENOMIC DNA]</scope>
    <source>
        <strain evidence="1 2">100A6</strain>
    </source>
</reference>
<protein>
    <submittedName>
        <fullName evidence="1">AsnC family transcriptional regulator</fullName>
    </submittedName>
</protein>
<dbReference type="eggNOG" id="arCOG01583">
    <property type="taxonomic scope" value="Archaea"/>
</dbReference>
<name>M0MCD7_9EURY</name>
<dbReference type="PATRIC" id="fig|1132509.6.peg.137"/>
<dbReference type="EMBL" id="AOMB01000003">
    <property type="protein sequence ID" value="EMA42040.1"/>
    <property type="molecule type" value="Genomic_DNA"/>
</dbReference>
<evidence type="ECO:0000313" key="1">
    <source>
        <dbReference type="EMBL" id="EMA42040.1"/>
    </source>
</evidence>
<comment type="caution">
    <text evidence="1">The sequence shown here is derived from an EMBL/GenBank/DDBJ whole genome shotgun (WGS) entry which is preliminary data.</text>
</comment>
<evidence type="ECO:0000313" key="2">
    <source>
        <dbReference type="Proteomes" id="UP000011566"/>
    </source>
</evidence>
<organism evidence="1 2">
    <name type="scientific">Halococcus hamelinensis 100A6</name>
    <dbReference type="NCBI Taxonomy" id="1132509"/>
    <lineage>
        <taxon>Archaea</taxon>
        <taxon>Methanobacteriati</taxon>
        <taxon>Methanobacteriota</taxon>
        <taxon>Stenosarchaea group</taxon>
        <taxon>Halobacteria</taxon>
        <taxon>Halobacteriales</taxon>
        <taxon>Halococcaceae</taxon>
        <taxon>Halococcus</taxon>
    </lineage>
</organism>
<keyword evidence="2" id="KW-1185">Reference proteome</keyword>
<dbReference type="Proteomes" id="UP000011566">
    <property type="component" value="Unassembled WGS sequence"/>
</dbReference>